<evidence type="ECO:0000313" key="2">
    <source>
        <dbReference type="EMBL" id="MBP1917888.1"/>
    </source>
</evidence>
<dbReference type="EMBL" id="JAGGKC010000002">
    <property type="protein sequence ID" value="MBP1917888.1"/>
    <property type="molecule type" value="Genomic_DNA"/>
</dbReference>
<gene>
    <name evidence="2" type="ORF">J2Z34_000359</name>
</gene>
<dbReference type="PANTHER" id="PTHR43581">
    <property type="entry name" value="ATP/GTP PHOSPHATASE"/>
    <property type="match status" value="1"/>
</dbReference>
<dbReference type="InterPro" id="IPR014555">
    <property type="entry name" value="RecF-like"/>
</dbReference>
<sequence length="428" mass="49291">MKITKITLCGYRNVKKVEMDLDSIIALVAVNSYGKSNILSGIKFGIEFIKENQALKRKLMELHSAVPINTETASDDFSIEFTMETTTDGIRYSAIYGYQFKWFRDDNLGSRIVGEWLKIKVNEKGQKYNLFITRDSAGATYKSSETGRCTNKINIEQNELVINKLMAYDSLYFLDIIRKINSINMYIERHLDASQSYTSNILVFNDSDELSLSNIDSIPRLIYNLKNMHRSNYDMLIDSFKTLFPNIDDVVVEKIDRTDFPYPSSREKVPFIVDNQIYLMYVIDKNLNQPLNFKYISDGSKRIFLILASLILAGINGYSIIAIEEPENSIHPRLLQSYLRILSQFSNECKIIFTSHSPYIIQYMELSSIYVGLPNRFGIANFSRIKQRAASRLIHDSSDLSVSTGEYIFNLLSENDDSILDYYTEDTQ</sequence>
<feature type="domain" description="ATPase AAA-type core" evidence="1">
    <location>
        <begin position="223"/>
        <end position="361"/>
    </location>
</feature>
<dbReference type="RefSeq" id="WP_209458138.1">
    <property type="nucleotide sequence ID" value="NZ_JAGGKC010000002.1"/>
</dbReference>
<dbReference type="Pfam" id="PF13304">
    <property type="entry name" value="AAA_21"/>
    <property type="match status" value="1"/>
</dbReference>
<dbReference type="PIRSF" id="PIRSF029347">
    <property type="entry name" value="RecF"/>
    <property type="match status" value="1"/>
</dbReference>
<reference evidence="2 3" key="1">
    <citation type="submission" date="2021-03" db="EMBL/GenBank/DDBJ databases">
        <title>Genomic Encyclopedia of Type Strains, Phase IV (KMG-IV): sequencing the most valuable type-strain genomes for metagenomic binning, comparative biology and taxonomic classification.</title>
        <authorList>
            <person name="Goeker M."/>
        </authorList>
    </citation>
    <scope>NUCLEOTIDE SEQUENCE [LARGE SCALE GENOMIC DNA]</scope>
    <source>
        <strain evidence="2 3">DSM 6139</strain>
    </source>
</reference>
<accession>A0ABS4G015</accession>
<dbReference type="Proteomes" id="UP001519271">
    <property type="component" value="Unassembled WGS sequence"/>
</dbReference>
<proteinExistence type="predicted"/>
<evidence type="ECO:0000313" key="3">
    <source>
        <dbReference type="Proteomes" id="UP001519271"/>
    </source>
</evidence>
<dbReference type="InterPro" id="IPR027417">
    <property type="entry name" value="P-loop_NTPase"/>
</dbReference>
<dbReference type="Gene3D" id="3.40.50.300">
    <property type="entry name" value="P-loop containing nucleotide triphosphate hydrolases"/>
    <property type="match status" value="1"/>
</dbReference>
<dbReference type="InterPro" id="IPR051396">
    <property type="entry name" value="Bact_Antivir_Def_Nuclease"/>
</dbReference>
<organism evidence="2 3">
    <name type="scientific">Youngiibacter multivorans</name>
    <dbReference type="NCBI Taxonomy" id="937251"/>
    <lineage>
        <taxon>Bacteria</taxon>
        <taxon>Bacillati</taxon>
        <taxon>Bacillota</taxon>
        <taxon>Clostridia</taxon>
        <taxon>Eubacteriales</taxon>
        <taxon>Clostridiaceae</taxon>
        <taxon>Youngiibacter</taxon>
    </lineage>
</organism>
<dbReference type="SUPFAM" id="SSF52540">
    <property type="entry name" value="P-loop containing nucleoside triphosphate hydrolases"/>
    <property type="match status" value="1"/>
</dbReference>
<dbReference type="InterPro" id="IPR003959">
    <property type="entry name" value="ATPase_AAA_core"/>
</dbReference>
<protein>
    <submittedName>
        <fullName evidence="2">ATPase</fullName>
    </submittedName>
</protein>
<keyword evidence="3" id="KW-1185">Reference proteome</keyword>
<evidence type="ECO:0000259" key="1">
    <source>
        <dbReference type="Pfam" id="PF13304"/>
    </source>
</evidence>
<name>A0ABS4G015_9CLOT</name>
<dbReference type="PANTHER" id="PTHR43581:SF4">
    <property type="entry name" value="ATP_GTP PHOSPHATASE"/>
    <property type="match status" value="1"/>
</dbReference>
<comment type="caution">
    <text evidence="2">The sequence shown here is derived from an EMBL/GenBank/DDBJ whole genome shotgun (WGS) entry which is preliminary data.</text>
</comment>